<keyword evidence="3" id="KW-1185">Reference proteome</keyword>
<evidence type="ECO:0000313" key="3">
    <source>
        <dbReference type="Proteomes" id="UP000533637"/>
    </source>
</evidence>
<reference evidence="2 3" key="1">
    <citation type="submission" date="2020-08" db="EMBL/GenBank/DDBJ databases">
        <title>Genomic Encyclopedia of Type Strains, Phase IV (KMG-IV): sequencing the most valuable type-strain genomes for metagenomic binning, comparative biology and taxonomic classification.</title>
        <authorList>
            <person name="Goeker M."/>
        </authorList>
    </citation>
    <scope>NUCLEOTIDE SEQUENCE [LARGE SCALE GENOMIC DNA]</scope>
    <source>
        <strain evidence="2 3">DSM 102983</strain>
    </source>
</reference>
<name>A0ABR6KFL2_9BACT</name>
<feature type="signal peptide" evidence="1">
    <location>
        <begin position="1"/>
        <end position="33"/>
    </location>
</feature>
<feature type="chain" id="PRO_5046973233" description="HmuY protein" evidence="1">
    <location>
        <begin position="34"/>
        <end position="214"/>
    </location>
</feature>
<dbReference type="RefSeq" id="WP_122373808.1">
    <property type="nucleotide sequence ID" value="NZ_BMPB01000006.1"/>
</dbReference>
<organism evidence="2 3">
    <name type="scientific">Parabacteroides faecis</name>
    <dbReference type="NCBI Taxonomy" id="1217282"/>
    <lineage>
        <taxon>Bacteria</taxon>
        <taxon>Pseudomonadati</taxon>
        <taxon>Bacteroidota</taxon>
        <taxon>Bacteroidia</taxon>
        <taxon>Bacteroidales</taxon>
        <taxon>Tannerellaceae</taxon>
        <taxon>Parabacteroides</taxon>
    </lineage>
</organism>
<dbReference type="CDD" id="cd12105">
    <property type="entry name" value="HmuY"/>
    <property type="match status" value="1"/>
</dbReference>
<evidence type="ECO:0000256" key="1">
    <source>
        <dbReference type="SAM" id="SignalP"/>
    </source>
</evidence>
<accession>A0ABR6KFL2</accession>
<sequence length="214" mass="24050">MTTKSFFQSGSYLKQGALAVAIILSSISFTACSDDDNKDKPEPEAKAKEVKFEAQSFTEWTYFSFEKGEIIKVDQENYATDSSWDIAFLRYNIRTNGGESGKGQGAALDTKETDFSKVTSIPTTGFITDSKMKVMASGGMPPTYYETTGNDAFKVGENTGWAFYNYMTSTWSYNKNVFIIRTADGQYAKLIMKTFMNDEDKSGHITFEYVYPFK</sequence>
<dbReference type="InterPro" id="IPR025921">
    <property type="entry name" value="HmuY"/>
</dbReference>
<proteinExistence type="predicted"/>
<protein>
    <recommendedName>
        <fullName evidence="4">HmuY protein</fullName>
    </recommendedName>
</protein>
<dbReference type="Pfam" id="PF14064">
    <property type="entry name" value="HmuY"/>
    <property type="match status" value="1"/>
</dbReference>
<dbReference type="EMBL" id="JACHOC010000001">
    <property type="protein sequence ID" value="MBB4620281.1"/>
    <property type="molecule type" value="Genomic_DNA"/>
</dbReference>
<dbReference type="Proteomes" id="UP000533637">
    <property type="component" value="Unassembled WGS sequence"/>
</dbReference>
<dbReference type="PROSITE" id="PS51257">
    <property type="entry name" value="PROKAR_LIPOPROTEIN"/>
    <property type="match status" value="1"/>
</dbReference>
<evidence type="ECO:0000313" key="2">
    <source>
        <dbReference type="EMBL" id="MBB4620281.1"/>
    </source>
</evidence>
<keyword evidence="1" id="KW-0732">Signal</keyword>
<evidence type="ECO:0008006" key="4">
    <source>
        <dbReference type="Google" id="ProtNLM"/>
    </source>
</evidence>
<comment type="caution">
    <text evidence="2">The sequence shown here is derived from an EMBL/GenBank/DDBJ whole genome shotgun (WGS) entry which is preliminary data.</text>
</comment>
<gene>
    <name evidence="2" type="ORF">GGQ57_000155</name>
</gene>